<evidence type="ECO:0000256" key="2">
    <source>
        <dbReference type="ARBA" id="ARBA00005417"/>
    </source>
</evidence>
<dbReference type="SMART" id="SM00382">
    <property type="entry name" value="AAA"/>
    <property type="match status" value="1"/>
</dbReference>
<dbReference type="PROSITE" id="PS50893">
    <property type="entry name" value="ABC_TRANSPORTER_2"/>
    <property type="match status" value="1"/>
</dbReference>
<dbReference type="InterPro" id="IPR050093">
    <property type="entry name" value="ABC_SmlMolc_Importer"/>
</dbReference>
<evidence type="ECO:0000256" key="5">
    <source>
        <dbReference type="ARBA" id="ARBA00022840"/>
    </source>
</evidence>
<accession>A0A840AP11</accession>
<proteinExistence type="inferred from homology"/>
<evidence type="ECO:0000313" key="8">
    <source>
        <dbReference type="Proteomes" id="UP000553963"/>
    </source>
</evidence>
<comment type="similarity">
    <text evidence="2">Belongs to the ABC transporter superfamily.</text>
</comment>
<reference evidence="7 8" key="1">
    <citation type="submission" date="2020-08" db="EMBL/GenBank/DDBJ databases">
        <title>Genomic Encyclopedia of Type Strains, Phase IV (KMG-IV): sequencing the most valuable type-strain genomes for metagenomic binning, comparative biology and taxonomic classification.</title>
        <authorList>
            <person name="Goeker M."/>
        </authorList>
    </citation>
    <scope>NUCLEOTIDE SEQUENCE [LARGE SCALE GENOMIC DNA]</scope>
    <source>
        <strain evidence="7 8">DSM 25966</strain>
    </source>
</reference>
<name>A0A840AP11_9HYPH</name>
<dbReference type="Gene3D" id="3.40.50.300">
    <property type="entry name" value="P-loop containing nucleotide triphosphate hydrolases"/>
    <property type="match status" value="1"/>
</dbReference>
<evidence type="ECO:0000256" key="3">
    <source>
        <dbReference type="ARBA" id="ARBA00022448"/>
    </source>
</evidence>
<sequence>MTSMAHLRIAGLTKSFADAVALHPTDLDVEQGEFITLLGPSGCGKSTFLRMLMGIAAPSGGAIWLAGARIDAMPPEKRNIAMVFQSYALFPHLSVLGNLAFGLKMKKVPKAEQERRIAHAVRICNLGPYVARMPRQLSGGQQQRVALARAIVMEPDLLLFDEPLSNLDAKLRETLREELLTLHRRVGGTSIYVTHDQDEAMSMSDRIVVMNEGRVVETGTPFDLYRAPRSRFTARFLGRTTLVDALAGKGMARLPWGQMMPIDSAASGPVALSIRPEDLDPALDPDGAGVVTGFQFLGSAVFYHVLAGDIRLTASAPAREAPIPAGSRVALISRAPLHVLDDSAGAAS</sequence>
<dbReference type="SUPFAM" id="SSF50331">
    <property type="entry name" value="MOP-like"/>
    <property type="match status" value="1"/>
</dbReference>
<dbReference type="GO" id="GO:0005524">
    <property type="term" value="F:ATP binding"/>
    <property type="evidence" value="ECO:0007669"/>
    <property type="project" value="UniProtKB-KW"/>
</dbReference>
<dbReference type="PANTHER" id="PTHR42781">
    <property type="entry name" value="SPERMIDINE/PUTRESCINE IMPORT ATP-BINDING PROTEIN POTA"/>
    <property type="match status" value="1"/>
</dbReference>
<gene>
    <name evidence="7" type="ORF">GGR25_002053</name>
</gene>
<dbReference type="EMBL" id="JACIDS010000003">
    <property type="protein sequence ID" value="MBB3931003.1"/>
    <property type="molecule type" value="Genomic_DNA"/>
</dbReference>
<dbReference type="PANTHER" id="PTHR42781:SF4">
    <property type="entry name" value="SPERMIDINE_PUTRESCINE IMPORT ATP-BINDING PROTEIN POTA"/>
    <property type="match status" value="1"/>
</dbReference>
<dbReference type="InterPro" id="IPR017871">
    <property type="entry name" value="ABC_transporter-like_CS"/>
</dbReference>
<dbReference type="InterPro" id="IPR027417">
    <property type="entry name" value="P-loop_NTPase"/>
</dbReference>
<protein>
    <submittedName>
        <fullName evidence="7">Putative spermidine/putrescine transport system ATP-binding protein</fullName>
    </submittedName>
</protein>
<keyword evidence="4" id="KW-0547">Nucleotide-binding</keyword>
<dbReference type="FunFam" id="3.40.50.300:FF:000042">
    <property type="entry name" value="Maltose/maltodextrin ABC transporter, ATP-binding protein"/>
    <property type="match status" value="1"/>
</dbReference>
<evidence type="ECO:0000256" key="1">
    <source>
        <dbReference type="ARBA" id="ARBA00004417"/>
    </source>
</evidence>
<dbReference type="Proteomes" id="UP000553963">
    <property type="component" value="Unassembled WGS sequence"/>
</dbReference>
<dbReference type="Pfam" id="PF08402">
    <property type="entry name" value="TOBE_2"/>
    <property type="match status" value="1"/>
</dbReference>
<keyword evidence="8" id="KW-1185">Reference proteome</keyword>
<evidence type="ECO:0000259" key="6">
    <source>
        <dbReference type="PROSITE" id="PS50893"/>
    </source>
</evidence>
<dbReference type="GO" id="GO:0016887">
    <property type="term" value="F:ATP hydrolysis activity"/>
    <property type="evidence" value="ECO:0007669"/>
    <property type="project" value="InterPro"/>
</dbReference>
<evidence type="ECO:0000313" key="7">
    <source>
        <dbReference type="EMBL" id="MBB3931003.1"/>
    </source>
</evidence>
<dbReference type="PROSITE" id="PS00211">
    <property type="entry name" value="ABC_TRANSPORTER_1"/>
    <property type="match status" value="1"/>
</dbReference>
<dbReference type="InterPro" id="IPR013611">
    <property type="entry name" value="Transp-assoc_OB_typ2"/>
</dbReference>
<dbReference type="InterPro" id="IPR003439">
    <property type="entry name" value="ABC_transporter-like_ATP-bd"/>
</dbReference>
<feature type="domain" description="ABC transporter" evidence="6">
    <location>
        <begin position="7"/>
        <end position="237"/>
    </location>
</feature>
<keyword evidence="5 7" id="KW-0067">ATP-binding</keyword>
<comment type="subcellular location">
    <subcellularLocation>
        <location evidence="1">Cell inner membrane</location>
        <topology evidence="1">Peripheral membrane protein</topology>
    </subcellularLocation>
</comment>
<dbReference type="SUPFAM" id="SSF52540">
    <property type="entry name" value="P-loop containing nucleoside triphosphate hydrolases"/>
    <property type="match status" value="1"/>
</dbReference>
<comment type="caution">
    <text evidence="7">The sequence shown here is derived from an EMBL/GenBank/DDBJ whole genome shotgun (WGS) entry which is preliminary data.</text>
</comment>
<dbReference type="AlphaFoldDB" id="A0A840AP11"/>
<dbReference type="GO" id="GO:0043190">
    <property type="term" value="C:ATP-binding cassette (ABC) transporter complex"/>
    <property type="evidence" value="ECO:0007669"/>
    <property type="project" value="InterPro"/>
</dbReference>
<organism evidence="7 8">
    <name type="scientific">Kaistia hirudinis</name>
    <dbReference type="NCBI Taxonomy" id="1293440"/>
    <lineage>
        <taxon>Bacteria</taxon>
        <taxon>Pseudomonadati</taxon>
        <taxon>Pseudomonadota</taxon>
        <taxon>Alphaproteobacteria</taxon>
        <taxon>Hyphomicrobiales</taxon>
        <taxon>Kaistiaceae</taxon>
        <taxon>Kaistia</taxon>
    </lineage>
</organism>
<dbReference type="InterPro" id="IPR008995">
    <property type="entry name" value="Mo/tungstate-bd_C_term_dom"/>
</dbReference>
<keyword evidence="3" id="KW-0813">Transport</keyword>
<dbReference type="GO" id="GO:0140359">
    <property type="term" value="F:ABC-type transporter activity"/>
    <property type="evidence" value="ECO:0007669"/>
    <property type="project" value="UniProtKB-ARBA"/>
</dbReference>
<evidence type="ECO:0000256" key="4">
    <source>
        <dbReference type="ARBA" id="ARBA00022741"/>
    </source>
</evidence>
<dbReference type="Pfam" id="PF00005">
    <property type="entry name" value="ABC_tran"/>
    <property type="match status" value="1"/>
</dbReference>
<dbReference type="InterPro" id="IPR003593">
    <property type="entry name" value="AAA+_ATPase"/>
</dbReference>